<feature type="binding site" evidence="4">
    <location>
        <position position="143"/>
    </location>
    <ligand>
        <name>substrate</name>
    </ligand>
</feature>
<evidence type="ECO:0000256" key="2">
    <source>
        <dbReference type="ARBA" id="ARBA00022679"/>
    </source>
</evidence>
<dbReference type="PANTHER" id="PTHR20919">
    <property type="entry name" value="HOMOSERINE O-SUCCINYLTRANSFERASE"/>
    <property type="match status" value="1"/>
</dbReference>
<feature type="site" description="Important for acyl-CoA specificity" evidence="4">
    <location>
        <position position="89"/>
    </location>
</feature>
<evidence type="ECO:0000256" key="4">
    <source>
        <dbReference type="HAMAP-Rule" id="MF_00295"/>
    </source>
</evidence>
<evidence type="ECO:0000256" key="1">
    <source>
        <dbReference type="ARBA" id="ARBA00022605"/>
    </source>
</evidence>
<comment type="catalytic activity">
    <reaction evidence="4">
        <text>L-homoserine + succinyl-CoA = O-succinyl-L-homoserine + CoA</text>
        <dbReference type="Rhea" id="RHEA:22008"/>
        <dbReference type="ChEBI" id="CHEBI:57287"/>
        <dbReference type="ChEBI" id="CHEBI:57292"/>
        <dbReference type="ChEBI" id="CHEBI:57476"/>
        <dbReference type="ChEBI" id="CHEBI:57661"/>
        <dbReference type="EC" id="2.3.1.46"/>
    </reaction>
</comment>
<evidence type="ECO:0000256" key="3">
    <source>
        <dbReference type="ARBA" id="ARBA00023315"/>
    </source>
</evidence>
<dbReference type="PANTHER" id="PTHR20919:SF0">
    <property type="entry name" value="HOMOSERINE O-SUCCINYLTRANSFERASE"/>
    <property type="match status" value="1"/>
</dbReference>
<keyword evidence="3 4" id="KW-0012">Acyltransferase</keyword>
<dbReference type="HAMAP" id="MF_00295">
    <property type="entry name" value="MetA_acyltransf"/>
    <property type="match status" value="1"/>
</dbReference>
<dbReference type="Pfam" id="PF04204">
    <property type="entry name" value="HTS"/>
    <property type="match status" value="1"/>
</dbReference>
<feature type="active site" description="Acyl-thioester intermediate" evidence="4">
    <location>
        <position position="122"/>
    </location>
</feature>
<name>A0ABM8E752_9HYPH</name>
<organism evidence="5 6">
    <name type="scientific">Methylocystis iwaonis</name>
    <dbReference type="NCBI Taxonomy" id="2885079"/>
    <lineage>
        <taxon>Bacteria</taxon>
        <taxon>Pseudomonadati</taxon>
        <taxon>Pseudomonadota</taxon>
        <taxon>Alphaproteobacteria</taxon>
        <taxon>Hyphomicrobiales</taxon>
        <taxon>Methylocystaceae</taxon>
        <taxon>Methylocystis</taxon>
    </lineage>
</organism>
<feature type="site" description="Important for acyl-CoA specificity" evidence="4">
    <location>
        <position position="123"/>
    </location>
</feature>
<accession>A0ABM8E752</accession>
<dbReference type="EMBL" id="AP027142">
    <property type="protein sequence ID" value="BDV33789.1"/>
    <property type="molecule type" value="Genomic_DNA"/>
</dbReference>
<keyword evidence="4" id="KW-0963">Cytoplasm</keyword>
<comment type="subcellular location">
    <subcellularLocation>
        <location evidence="4">Cytoplasm</location>
    </subcellularLocation>
</comment>
<evidence type="ECO:0000313" key="5">
    <source>
        <dbReference type="EMBL" id="BDV33789.1"/>
    </source>
</evidence>
<proteinExistence type="inferred from homology"/>
<gene>
    <name evidence="4" type="primary">metAS</name>
    <name evidence="5" type="ORF">SS37A_13180</name>
</gene>
<dbReference type="Proteomes" id="UP001317629">
    <property type="component" value="Chromosome"/>
</dbReference>
<comment type="function">
    <text evidence="4">Transfers a succinyl group from succinyl-CoA to L-homoserine, forming succinyl-L-homoserine.</text>
</comment>
<comment type="pathway">
    <text evidence="4">Amino-acid biosynthesis; L-methionine biosynthesis via de novo pathway; O-succinyl-L-homoserine from L-homoserine: step 1/1.</text>
</comment>
<feature type="active site" evidence="4">
    <location>
        <position position="216"/>
    </location>
</feature>
<feature type="binding site" evidence="4">
    <location>
        <position position="228"/>
    </location>
    <ligand>
        <name>substrate</name>
    </ligand>
</feature>
<comment type="similarity">
    <text evidence="4">Belongs to the MetA family.</text>
</comment>
<keyword evidence="2 4" id="KW-0808">Transferase</keyword>
<reference evidence="5 6" key="1">
    <citation type="journal article" date="2023" name="Int. J. Syst. Evol. Microbiol.">
        <title>Methylocystis iwaonis sp. nov., a type II methane-oxidizing bacterium from surface soil of a rice paddy field in Japan, and emended description of the genus Methylocystis (ex Whittenbury et al. 1970) Bowman et al. 1993.</title>
        <authorList>
            <person name="Kaise H."/>
            <person name="Sawadogo J.B."/>
            <person name="Alam M.S."/>
            <person name="Ueno C."/>
            <person name="Dianou D."/>
            <person name="Shinjo R."/>
            <person name="Asakawa S."/>
        </authorList>
    </citation>
    <scope>NUCLEOTIDE SEQUENCE [LARGE SCALE GENOMIC DNA]</scope>
    <source>
        <strain evidence="5 6">SS37A-Re</strain>
    </source>
</reference>
<dbReference type="RefSeq" id="WP_281931310.1">
    <property type="nucleotide sequence ID" value="NZ_AP027142.1"/>
</dbReference>
<evidence type="ECO:0000313" key="6">
    <source>
        <dbReference type="Proteomes" id="UP001317629"/>
    </source>
</evidence>
<dbReference type="InterPro" id="IPR029062">
    <property type="entry name" value="Class_I_gatase-like"/>
</dbReference>
<sequence>MTLHPLRARDALEIAFVNNMPDQALAATRAQFERLVRAGAEGREIRWRCYTLPGLERSETARRYLARDHEGIEALYRRGADALIVSGSEPRAARLDHEPYWPQLQTLADWARTHTFSTLWSCLAAHAATLHLAGIERRRMAKKVSGVYSFRRLGEDWTGERTGGAMLTPHSRYNALDAEALARHGFKIAAWSPDVGVDMFWREEPSLFVFLQGHPEYEAETLLKEYRRDALRYLSGERVDYPDQPENYFSAETSQRLRQLRSRVLERTERHAEQALAETLSPEKCARPWADDAARLYRAWIRNVSDRIEALRHSA</sequence>
<protein>
    <recommendedName>
        <fullName evidence="4">Homoserine O-succinyltransferase</fullName>
        <shortName evidence="4">HST</shortName>
        <ecNumber evidence="4">2.3.1.46</ecNumber>
    </recommendedName>
    <alternativeName>
        <fullName evidence="4">Homoserine transsuccinylase</fullName>
        <shortName evidence="4">HTS</shortName>
    </alternativeName>
</protein>
<dbReference type="SUPFAM" id="SSF52317">
    <property type="entry name" value="Class I glutamine amidotransferase-like"/>
    <property type="match status" value="1"/>
</dbReference>
<feature type="site" description="Important for substrate specificity" evidence="4">
    <location>
        <position position="171"/>
    </location>
</feature>
<keyword evidence="4" id="KW-0486">Methionine biosynthesis</keyword>
<dbReference type="EC" id="2.3.1.46" evidence="4"/>
<keyword evidence="1 4" id="KW-0028">Amino-acid biosynthesis</keyword>
<dbReference type="Gene3D" id="3.40.50.880">
    <property type="match status" value="1"/>
</dbReference>
<feature type="active site" description="Proton acceptor" evidence="4">
    <location>
        <position position="214"/>
    </location>
</feature>
<feature type="binding site" evidence="4">
    <location>
        <position position="171"/>
    </location>
    <ligand>
        <name>substrate</name>
    </ligand>
</feature>
<comment type="caution">
    <text evidence="4">Lacks conserved residue(s) required for the propagation of feature annotation.</text>
</comment>
<keyword evidence="6" id="KW-1185">Reference proteome</keyword>
<dbReference type="InterPro" id="IPR033752">
    <property type="entry name" value="MetA_family"/>
</dbReference>